<feature type="transmembrane region" description="Helical" evidence="1">
    <location>
        <begin position="25"/>
        <end position="47"/>
    </location>
</feature>
<proteinExistence type="predicted"/>
<feature type="domain" description="DUF4440" evidence="2">
    <location>
        <begin position="87"/>
        <end position="191"/>
    </location>
</feature>
<evidence type="ECO:0000259" key="2">
    <source>
        <dbReference type="Pfam" id="PF14534"/>
    </source>
</evidence>
<dbReference type="RefSeq" id="WP_010838601.1">
    <property type="nucleotide sequence ID" value="NZ_APMY01000075.1"/>
</dbReference>
<dbReference type="InterPro" id="IPR032710">
    <property type="entry name" value="NTF2-like_dom_sf"/>
</dbReference>
<dbReference type="Pfam" id="PF14534">
    <property type="entry name" value="DUF4440"/>
    <property type="match status" value="1"/>
</dbReference>
<dbReference type="PATRIC" id="fig|1273125.3.peg.2439"/>
<reference evidence="3 4" key="1">
    <citation type="journal article" date="2013" name="Genome Announc.">
        <title>Draft Genome Sequence of Rhodococcus rhodnii Strain LMG5362, a Symbiont of Rhodnius prolixus (Hemiptera, Reduviidae, Triatominae), the Principle Vector of Trypanosoma cruzi.</title>
        <authorList>
            <person name="Pachebat J.A."/>
            <person name="van Keulen G."/>
            <person name="Whitten M.M."/>
            <person name="Girdwood S."/>
            <person name="Del Sol R."/>
            <person name="Dyson P.J."/>
            <person name="Facey P.D."/>
        </authorList>
    </citation>
    <scope>NUCLEOTIDE SEQUENCE [LARGE SCALE GENOMIC DNA]</scope>
    <source>
        <strain evidence="3 4">LMG 5362</strain>
    </source>
</reference>
<keyword evidence="1" id="KW-0812">Transmembrane</keyword>
<dbReference type="InterPro" id="IPR011944">
    <property type="entry name" value="Steroid_delta5-4_isomerase"/>
</dbReference>
<evidence type="ECO:0000313" key="4">
    <source>
        <dbReference type="Proteomes" id="UP000013525"/>
    </source>
</evidence>
<dbReference type="InterPro" id="IPR027843">
    <property type="entry name" value="DUF4440"/>
</dbReference>
<keyword evidence="1" id="KW-0472">Membrane</keyword>
<dbReference type="NCBIfam" id="TIGR02246">
    <property type="entry name" value="SgcJ/EcaC family oxidoreductase"/>
    <property type="match status" value="1"/>
</dbReference>
<gene>
    <name evidence="3" type="ORF">Rrhod_2549</name>
</gene>
<keyword evidence="4" id="KW-1185">Reference proteome</keyword>
<keyword evidence="1" id="KW-1133">Transmembrane helix</keyword>
<organism evidence="3 4">
    <name type="scientific">Rhodococcus rhodnii LMG 5362</name>
    <dbReference type="NCBI Taxonomy" id="1273125"/>
    <lineage>
        <taxon>Bacteria</taxon>
        <taxon>Bacillati</taxon>
        <taxon>Actinomycetota</taxon>
        <taxon>Actinomycetes</taxon>
        <taxon>Mycobacteriales</taxon>
        <taxon>Nocardiaceae</taxon>
        <taxon>Rhodococcus</taxon>
    </lineage>
</organism>
<dbReference type="SUPFAM" id="SSF54427">
    <property type="entry name" value="NTF2-like"/>
    <property type="match status" value="1"/>
</dbReference>
<dbReference type="EMBL" id="APMY01000075">
    <property type="protein sequence ID" value="EOM76183.1"/>
    <property type="molecule type" value="Genomic_DNA"/>
</dbReference>
<dbReference type="eggNOG" id="COG3631">
    <property type="taxonomic scope" value="Bacteria"/>
</dbReference>
<evidence type="ECO:0000256" key="1">
    <source>
        <dbReference type="SAM" id="Phobius"/>
    </source>
</evidence>
<dbReference type="Proteomes" id="UP000013525">
    <property type="component" value="Unassembled WGS sequence"/>
</dbReference>
<dbReference type="Gene3D" id="3.10.450.50">
    <property type="match status" value="1"/>
</dbReference>
<protein>
    <recommendedName>
        <fullName evidence="2">DUF4440 domain-containing protein</fullName>
    </recommendedName>
</protein>
<name>R7WLK4_9NOCA</name>
<sequence length="220" mass="23933">MTRVEVSAHENPTPDTERDRPRRRLWIGVGSAVAAAALVAGAGYWWLMSGSAVAATGATECRDVPTDSTMSPPDEAAARAGICDTLAGLASAWGEHDADAYGAHFTENATYTTFAGTYYDGREDIVRSHAALFDGPLSGTRLADSYLSLRLLTEDVAVLTTRGDTYDGDTPGELSKVQTYTMIRDGDDWQVAAFQNTQRKKLMEQVQFRWMDETVPAAER</sequence>
<accession>R7WLK4</accession>
<dbReference type="AlphaFoldDB" id="R7WLK4"/>
<comment type="caution">
    <text evidence="3">The sequence shown here is derived from an EMBL/GenBank/DDBJ whole genome shotgun (WGS) entry which is preliminary data.</text>
</comment>
<evidence type="ECO:0000313" key="3">
    <source>
        <dbReference type="EMBL" id="EOM76183.1"/>
    </source>
</evidence>